<name>A0A918BIX7_9ACTN</name>
<evidence type="ECO:0000313" key="1">
    <source>
        <dbReference type="EMBL" id="GGQ72711.1"/>
    </source>
</evidence>
<protein>
    <submittedName>
        <fullName evidence="1">Uncharacterized protein</fullName>
    </submittedName>
</protein>
<keyword evidence="2" id="KW-1185">Reference proteome</keyword>
<evidence type="ECO:0000313" key="2">
    <source>
        <dbReference type="Proteomes" id="UP000620156"/>
    </source>
</evidence>
<dbReference type="EMBL" id="BMQK01000012">
    <property type="protein sequence ID" value="GGQ72711.1"/>
    <property type="molecule type" value="Genomic_DNA"/>
</dbReference>
<reference evidence="1" key="2">
    <citation type="submission" date="2020-09" db="EMBL/GenBank/DDBJ databases">
        <authorList>
            <person name="Sun Q."/>
            <person name="Ohkuma M."/>
        </authorList>
    </citation>
    <scope>NUCLEOTIDE SEQUENCE</scope>
    <source>
        <strain evidence="1">JCM 3131</strain>
    </source>
</reference>
<organism evidence="1 2">
    <name type="scientific">Streptomyces ruber</name>
    <dbReference type="NCBI Taxonomy" id="83378"/>
    <lineage>
        <taxon>Bacteria</taxon>
        <taxon>Bacillati</taxon>
        <taxon>Actinomycetota</taxon>
        <taxon>Actinomycetes</taxon>
        <taxon>Kitasatosporales</taxon>
        <taxon>Streptomycetaceae</taxon>
        <taxon>Streptomyces</taxon>
    </lineage>
</organism>
<comment type="caution">
    <text evidence="1">The sequence shown here is derived from an EMBL/GenBank/DDBJ whole genome shotgun (WGS) entry which is preliminary data.</text>
</comment>
<gene>
    <name evidence="1" type="ORF">GCM10010145_48010</name>
</gene>
<proteinExistence type="predicted"/>
<sequence>MAAATRQLFVNSPANRSVTIDLGASTTFVAWGSITMIDPRIQFDRDNAVVIDIPFIDGSRTNTQVSGGDHWGDSGAFSNVHDSAVVRFGRTVTFRMRTFGPDVDAMGCGIVITNP</sequence>
<dbReference type="AlphaFoldDB" id="A0A918BIX7"/>
<dbReference type="RefSeq" id="WP_229821210.1">
    <property type="nucleotide sequence ID" value="NZ_BMQK01000012.1"/>
</dbReference>
<accession>A0A918BIX7</accession>
<reference evidence="1" key="1">
    <citation type="journal article" date="2014" name="Int. J. Syst. Evol. Microbiol.">
        <title>Complete genome sequence of Corynebacterium casei LMG S-19264T (=DSM 44701T), isolated from a smear-ripened cheese.</title>
        <authorList>
            <consortium name="US DOE Joint Genome Institute (JGI-PGF)"/>
            <person name="Walter F."/>
            <person name="Albersmeier A."/>
            <person name="Kalinowski J."/>
            <person name="Ruckert C."/>
        </authorList>
    </citation>
    <scope>NUCLEOTIDE SEQUENCE</scope>
    <source>
        <strain evidence="1">JCM 3131</strain>
    </source>
</reference>
<dbReference type="Proteomes" id="UP000620156">
    <property type="component" value="Unassembled WGS sequence"/>
</dbReference>